<dbReference type="HOGENOM" id="CLU_020027_1_1_10"/>
<reference evidence="4" key="1">
    <citation type="submission" date="2009-07" db="EMBL/GenBank/DDBJ databases">
        <title>Complete genome sequence of Zobellia galactanivorans Dsij.</title>
        <authorList>
            <consortium name="Genoscope - CEA"/>
        </authorList>
    </citation>
    <scope>NUCLEOTIDE SEQUENCE [LARGE SCALE GENOMIC DNA]</scope>
    <source>
        <strain evidence="4">DSM 12802 / CCUG 47099 / CIP 106680 / NCIMB 13871 / Dsij</strain>
    </source>
</reference>
<dbReference type="EC" id="3.4.21.-" evidence="3"/>
<dbReference type="PANTHER" id="PTHR43283:SF11">
    <property type="entry name" value="BETA-LACTAMASE-RELATED DOMAIN-CONTAINING PROTEIN"/>
    <property type="match status" value="1"/>
</dbReference>
<evidence type="ECO:0000256" key="1">
    <source>
        <dbReference type="ARBA" id="ARBA00022801"/>
    </source>
</evidence>
<dbReference type="GO" id="GO:0016787">
    <property type="term" value="F:hydrolase activity"/>
    <property type="evidence" value="ECO:0007669"/>
    <property type="project" value="UniProtKB-KW"/>
</dbReference>
<dbReference type="InterPro" id="IPR001466">
    <property type="entry name" value="Beta-lactam-related"/>
</dbReference>
<keyword evidence="4" id="KW-1185">Reference proteome</keyword>
<accession>G0L523</accession>
<gene>
    <name evidence="3" type="ordered locus">zobellia_1854</name>
</gene>
<dbReference type="Gene3D" id="3.40.710.10">
    <property type="entry name" value="DD-peptidase/beta-lactamase superfamily"/>
    <property type="match status" value="1"/>
</dbReference>
<keyword evidence="1 3" id="KW-0378">Hydrolase</keyword>
<feature type="domain" description="Beta-lactamase-related" evidence="2">
    <location>
        <begin position="40"/>
        <end position="407"/>
    </location>
</feature>
<evidence type="ECO:0000259" key="2">
    <source>
        <dbReference type="Pfam" id="PF00144"/>
    </source>
</evidence>
<protein>
    <submittedName>
        <fullName evidence="3">Serine peptidase, family S12</fullName>
        <ecNumber evidence="3">3.4.21.-</ecNumber>
    </submittedName>
</protein>
<proteinExistence type="predicted"/>
<name>G0L523_ZOBGA</name>
<dbReference type="KEGG" id="zga:ZOBELLIA_1854"/>
<evidence type="ECO:0000313" key="3">
    <source>
        <dbReference type="EMBL" id="CAZ95907.1"/>
    </source>
</evidence>
<dbReference type="OrthoDB" id="9805821at2"/>
<organism evidence="3 4">
    <name type="scientific">Zobellia galactanivorans (strain DSM 12802 / CCUG 47099 / CIP 106680 / NCIMB 13871 / Dsij)</name>
    <dbReference type="NCBI Taxonomy" id="63186"/>
    <lineage>
        <taxon>Bacteria</taxon>
        <taxon>Pseudomonadati</taxon>
        <taxon>Bacteroidota</taxon>
        <taxon>Flavobacteriia</taxon>
        <taxon>Flavobacteriales</taxon>
        <taxon>Flavobacteriaceae</taxon>
        <taxon>Zobellia</taxon>
    </lineage>
</organism>
<dbReference type="InterPro" id="IPR012338">
    <property type="entry name" value="Beta-lactam/transpept-like"/>
</dbReference>
<dbReference type="SUPFAM" id="SSF56601">
    <property type="entry name" value="beta-lactamase/transpeptidase-like"/>
    <property type="match status" value="1"/>
</dbReference>
<dbReference type="PANTHER" id="PTHR43283">
    <property type="entry name" value="BETA-LACTAMASE-RELATED"/>
    <property type="match status" value="1"/>
</dbReference>
<dbReference type="Pfam" id="PF00144">
    <property type="entry name" value="Beta-lactamase"/>
    <property type="match status" value="1"/>
</dbReference>
<dbReference type="InterPro" id="IPR050789">
    <property type="entry name" value="Diverse_Enzym_Activities"/>
</dbReference>
<sequence>MLAQEDGPIPLNLGKGGDVLTYAHPSEVGLDSSYIHSEVSKIITNGIKKKAFPGAQVLVAKNGKIIFHQAYGYHTYDSIRAVALNDIYDLASVTKITAALPALMKLVDEGVLDLDQAFSTYWKPWRKRKDKRDITLRQILAHQAGLEPYIVLLNTVRKKNGTLKKRFVRTKPNPRFRRRAYDNIYVKSRFIKKAHRLIDRSQVSDKKSYRYSGLAFLIFPDLIQQLTGQSFSEYLQSNFYGPIGLNTVNFNPKLKSYTNFIVPTEQDSTFRKALTHAWVHDENAALLGGVSGNAGLFASATDLAQLMQIYLQYGVYNGKRYFSKAVIEEFTRVQFPENDNRRGLGFDKPLLNNAELALSKAYPAPEVSPDSFGHSGFTGTFVWADPENQLVYIFLSNRVYPSRSHRQIYDLNIRPAVQQVFYQARLAIE</sequence>
<reference evidence="3 4" key="2">
    <citation type="journal article" date="2012" name="Environ. Microbiol.">
        <title>Characterization of the first alginolytic operons in a marine bacterium: from their emergence in marine Flavobacteriia to their independent transfers to marine Proteobacteria and human gut Bacteroides.</title>
        <authorList>
            <person name="Thomas F."/>
            <person name="Barbeyron T."/>
            <person name="Tonon T."/>
            <person name="Genicot S."/>
            <person name="Czjzek M."/>
            <person name="Michel G."/>
        </authorList>
    </citation>
    <scope>NUCLEOTIDE SEQUENCE [LARGE SCALE GENOMIC DNA]</scope>
    <source>
        <strain evidence="4">DSM 12802 / CCUG 47099 / CIP 106680 / NCIMB 13871 / Dsij</strain>
    </source>
</reference>
<dbReference type="STRING" id="63186.ZOBELLIA_1854"/>
<dbReference type="EMBL" id="FP476056">
    <property type="protein sequence ID" value="CAZ95907.1"/>
    <property type="molecule type" value="Genomic_DNA"/>
</dbReference>
<dbReference type="Proteomes" id="UP000008898">
    <property type="component" value="Chromosome"/>
</dbReference>
<evidence type="ECO:0000313" key="4">
    <source>
        <dbReference type="Proteomes" id="UP000008898"/>
    </source>
</evidence>
<dbReference type="AlphaFoldDB" id="G0L523"/>